<dbReference type="EMBL" id="CP072842">
    <property type="protein sequence ID" value="QTV05658.1"/>
    <property type="molecule type" value="Genomic_DNA"/>
</dbReference>
<protein>
    <submittedName>
        <fullName evidence="2">Uncharacterized protein</fullName>
    </submittedName>
</protein>
<accession>A0ABX7XCM3</accession>
<feature type="transmembrane region" description="Helical" evidence="1">
    <location>
        <begin position="21"/>
        <end position="50"/>
    </location>
</feature>
<name>A0ABX7XCM3_9FLAO</name>
<reference evidence="2 3" key="1">
    <citation type="journal article" date="2021" name="Int. J. Syst. Evol. Microbiol.">
        <title>Faecalibacter bovis sp. nov., isolated from cow faeces.</title>
        <authorList>
            <person name="Li F."/>
            <person name="Zhao W."/>
            <person name="Hong Q."/>
            <person name="Shao Q."/>
            <person name="Song J."/>
            <person name="Yang S."/>
        </authorList>
    </citation>
    <scope>NUCLEOTIDE SEQUENCE [LARGE SCALE GENOMIC DNA]</scope>
    <source>
        <strain evidence="2 3">ZY171143</strain>
    </source>
</reference>
<keyword evidence="1" id="KW-0472">Membrane</keyword>
<organism evidence="2 3">
    <name type="scientific">Faecalibacter bovis</name>
    <dbReference type="NCBI Taxonomy" id="2898187"/>
    <lineage>
        <taxon>Bacteria</taxon>
        <taxon>Pseudomonadati</taxon>
        <taxon>Bacteroidota</taxon>
        <taxon>Flavobacteriia</taxon>
        <taxon>Flavobacteriales</taxon>
        <taxon>Weeksellaceae</taxon>
        <taxon>Faecalibacter</taxon>
    </lineage>
</organism>
<reference evidence="3" key="2">
    <citation type="submission" date="2021-04" db="EMBL/GenBank/DDBJ databases">
        <title>Taxonomy of Flavobacteriaceae bacterium ZY171143.</title>
        <authorList>
            <person name="Li F."/>
        </authorList>
    </citation>
    <scope>NUCLEOTIDE SEQUENCE [LARGE SCALE GENOMIC DNA]</scope>
    <source>
        <strain evidence="3">ZY171143</strain>
    </source>
</reference>
<proteinExistence type="predicted"/>
<evidence type="ECO:0000313" key="2">
    <source>
        <dbReference type="EMBL" id="QTV05658.1"/>
    </source>
</evidence>
<sequence>MAKYNDFKRLKSAKTKDELENKFLVITLTFIAVLLLVFMIYLSGGIINFIEKVF</sequence>
<keyword evidence="1" id="KW-1133">Transmembrane helix</keyword>
<dbReference type="Proteomes" id="UP000672011">
    <property type="component" value="Chromosome"/>
</dbReference>
<dbReference type="RefSeq" id="WP_230476302.1">
    <property type="nucleotide sequence ID" value="NZ_CP072842.1"/>
</dbReference>
<gene>
    <name evidence="2" type="ORF">J9309_12945</name>
</gene>
<evidence type="ECO:0000256" key="1">
    <source>
        <dbReference type="SAM" id="Phobius"/>
    </source>
</evidence>
<evidence type="ECO:0000313" key="3">
    <source>
        <dbReference type="Proteomes" id="UP000672011"/>
    </source>
</evidence>
<keyword evidence="3" id="KW-1185">Reference proteome</keyword>
<keyword evidence="1" id="KW-0812">Transmembrane</keyword>